<keyword evidence="2" id="KW-1185">Reference proteome</keyword>
<evidence type="ECO:0000313" key="1">
    <source>
        <dbReference type="EMBL" id="APR03618.1"/>
    </source>
</evidence>
<organism evidence="1 2">
    <name type="scientific">Thauera chlorobenzoica</name>
    <dbReference type="NCBI Taxonomy" id="96773"/>
    <lineage>
        <taxon>Bacteria</taxon>
        <taxon>Pseudomonadati</taxon>
        <taxon>Pseudomonadota</taxon>
        <taxon>Betaproteobacteria</taxon>
        <taxon>Rhodocyclales</taxon>
        <taxon>Zoogloeaceae</taxon>
        <taxon>Thauera</taxon>
    </lineage>
</organism>
<accession>A0A1H5UKP6</accession>
<gene>
    <name evidence="1" type="ORF">Tchl_0754</name>
</gene>
<dbReference type="OrthoDB" id="5296580at2"/>
<dbReference type="Gene3D" id="2.30.30.830">
    <property type="match status" value="1"/>
</dbReference>
<dbReference type="AlphaFoldDB" id="A0A1H5UKP6"/>
<dbReference type="PROSITE" id="PS51257">
    <property type="entry name" value="PROKAR_LIPOPROTEIN"/>
    <property type="match status" value="1"/>
</dbReference>
<dbReference type="Pfam" id="PF04351">
    <property type="entry name" value="PilP"/>
    <property type="match status" value="1"/>
</dbReference>
<dbReference type="Proteomes" id="UP000185739">
    <property type="component" value="Chromosome"/>
</dbReference>
<sequence>MNKAGVLAACLLLAGCAGGNQDDLHVWMEEQTRGMRGVVRPLPELRPFPVVGYAGAQGDDPFRSARMQPQRVSSSSAGPDMNRRREPLEGHALETLQMVGVLTRGGTTHALIRAGDTLHQVRPGNYMGHDFGVVIRITENEVTLRELVEDVYGDWVERTSSLILQERQEAGK</sequence>
<reference evidence="1 2" key="1">
    <citation type="submission" date="2016-12" db="EMBL/GenBank/DDBJ databases">
        <title>Complete genome sequence of Thauera chlorobenzoica, a Betaproteobacterium degrading haloaromatics anaerobically to CO2 and halides.</title>
        <authorList>
            <person name="Goris T."/>
            <person name="Mergelsberg M."/>
            <person name="Boll M."/>
        </authorList>
    </citation>
    <scope>NUCLEOTIDE SEQUENCE [LARGE SCALE GENOMIC DNA]</scope>
    <source>
        <strain evidence="1 2">3CB1</strain>
    </source>
</reference>
<dbReference type="InterPro" id="IPR007446">
    <property type="entry name" value="PilP"/>
</dbReference>
<dbReference type="PIRSF" id="PIRSF016481">
    <property type="entry name" value="Pilus_assembly_PilP"/>
    <property type="match status" value="1"/>
</dbReference>
<dbReference type="KEGG" id="tcl:Tchl_0754"/>
<evidence type="ECO:0000313" key="2">
    <source>
        <dbReference type="Proteomes" id="UP000185739"/>
    </source>
</evidence>
<dbReference type="STRING" id="96773.Tchl_0754"/>
<proteinExistence type="predicted"/>
<protein>
    <submittedName>
        <fullName evidence="1">Type IV pilus biogenesis protein PilP</fullName>
    </submittedName>
</protein>
<name>A0A1H5UKP6_9RHOO</name>
<dbReference type="EMBL" id="CP018839">
    <property type="protein sequence ID" value="APR03618.1"/>
    <property type="molecule type" value="Genomic_DNA"/>
</dbReference>
<dbReference type="RefSeq" id="WP_075147213.1">
    <property type="nucleotide sequence ID" value="NZ_CP018839.1"/>
</dbReference>